<proteinExistence type="predicted"/>
<dbReference type="OrthoDB" id="8854384at2"/>
<dbReference type="SMART" id="SM00287">
    <property type="entry name" value="SH3b"/>
    <property type="match status" value="1"/>
</dbReference>
<dbReference type="EMBL" id="WINI01000001">
    <property type="protein sequence ID" value="MQQ99312.1"/>
    <property type="molecule type" value="Genomic_DNA"/>
</dbReference>
<keyword evidence="6" id="KW-1185">Reference proteome</keyword>
<evidence type="ECO:0000313" key="5">
    <source>
        <dbReference type="EMBL" id="MQQ99312.1"/>
    </source>
</evidence>
<feature type="signal peptide" evidence="3">
    <location>
        <begin position="1"/>
        <end position="25"/>
    </location>
</feature>
<dbReference type="RefSeq" id="WP_153232908.1">
    <property type="nucleotide sequence ID" value="NZ_WINI01000001.1"/>
</dbReference>
<dbReference type="Pfam" id="PF08239">
    <property type="entry name" value="SH3_3"/>
    <property type="match status" value="1"/>
</dbReference>
<feature type="compositionally biased region" description="Gly residues" evidence="1">
    <location>
        <begin position="162"/>
        <end position="181"/>
    </location>
</feature>
<keyword evidence="2" id="KW-1133">Transmembrane helix</keyword>
<dbReference type="Proteomes" id="UP000451565">
    <property type="component" value="Unassembled WGS sequence"/>
</dbReference>
<protein>
    <submittedName>
        <fullName evidence="5">SH3 domain-containing protein</fullName>
    </submittedName>
</protein>
<feature type="domain" description="SH3b" evidence="4">
    <location>
        <begin position="25"/>
        <end position="87"/>
    </location>
</feature>
<name>A0A843YP32_9BURK</name>
<sequence length="212" mass="22711">MTNIRISLLRFIAVALCAMPIVASAQQQAFTSKSVNLRAGPGRDYPLVAGVGPGAPVTVMGCVSGYVWCDVIVPGNNRGWIYAQNLTYPYQGNNVPIVNYGMAIGLPIVAFSIGTYWGSYYRNRPWYGNQSHWANRPGYRPRPPVNRPHPSRPGIMPPPRPGNGGQHGGNRPGFGQGGQQGGNRPQPARPKPPGNGGQHGGNGGNRPRPQPK</sequence>
<feature type="region of interest" description="Disordered" evidence="1">
    <location>
        <begin position="135"/>
        <end position="212"/>
    </location>
</feature>
<evidence type="ECO:0000313" key="6">
    <source>
        <dbReference type="Proteomes" id="UP000451565"/>
    </source>
</evidence>
<evidence type="ECO:0000256" key="1">
    <source>
        <dbReference type="SAM" id="MobiDB-lite"/>
    </source>
</evidence>
<feature type="chain" id="PRO_5032874284" evidence="3">
    <location>
        <begin position="26"/>
        <end position="212"/>
    </location>
</feature>
<dbReference type="Gene3D" id="2.30.30.40">
    <property type="entry name" value="SH3 Domains"/>
    <property type="match status" value="1"/>
</dbReference>
<dbReference type="AlphaFoldDB" id="A0A843YP32"/>
<keyword evidence="3" id="KW-0732">Signal</keyword>
<evidence type="ECO:0000259" key="4">
    <source>
        <dbReference type="SMART" id="SM00287"/>
    </source>
</evidence>
<feature type="transmembrane region" description="Helical" evidence="2">
    <location>
        <begin position="97"/>
        <end position="117"/>
    </location>
</feature>
<evidence type="ECO:0000256" key="2">
    <source>
        <dbReference type="SAM" id="Phobius"/>
    </source>
</evidence>
<accession>A0A843YP32</accession>
<reference evidence="5 6" key="1">
    <citation type="submission" date="2019-10" db="EMBL/GenBank/DDBJ databases">
        <title>Glaciimonas soli sp. nov., a psychrophilic bacterium isolated from the forest soil of a high elevation mountain in Taiwan.</title>
        <authorList>
            <person name="Wang L.-T."/>
            <person name="Shieh W.Y."/>
        </authorList>
    </citation>
    <scope>NUCLEOTIDE SEQUENCE [LARGE SCALE GENOMIC DNA]</scope>
    <source>
        <strain evidence="5 6">GS1</strain>
    </source>
</reference>
<dbReference type="InterPro" id="IPR003646">
    <property type="entry name" value="SH3-like_bac-type"/>
</dbReference>
<evidence type="ECO:0000256" key="3">
    <source>
        <dbReference type="SAM" id="SignalP"/>
    </source>
</evidence>
<feature type="compositionally biased region" description="Gly residues" evidence="1">
    <location>
        <begin position="194"/>
        <end position="204"/>
    </location>
</feature>
<comment type="caution">
    <text evidence="5">The sequence shown here is derived from an EMBL/GenBank/DDBJ whole genome shotgun (WGS) entry which is preliminary data.</text>
</comment>
<keyword evidence="2" id="KW-0472">Membrane</keyword>
<gene>
    <name evidence="5" type="ORF">GEV47_01250</name>
</gene>
<organism evidence="5 6">
    <name type="scientific">Glaciimonas soli</name>
    <dbReference type="NCBI Taxonomy" id="2590999"/>
    <lineage>
        <taxon>Bacteria</taxon>
        <taxon>Pseudomonadati</taxon>
        <taxon>Pseudomonadota</taxon>
        <taxon>Betaproteobacteria</taxon>
        <taxon>Burkholderiales</taxon>
        <taxon>Oxalobacteraceae</taxon>
        <taxon>Glaciimonas</taxon>
    </lineage>
</organism>
<keyword evidence="2" id="KW-0812">Transmembrane</keyword>